<comment type="subcellular location">
    <subcellularLocation>
        <location evidence="1">Nucleus</location>
    </subcellularLocation>
</comment>
<feature type="compositionally biased region" description="Low complexity" evidence="5">
    <location>
        <begin position="477"/>
        <end position="500"/>
    </location>
</feature>
<feature type="region of interest" description="Disordered" evidence="5">
    <location>
        <begin position="771"/>
        <end position="801"/>
    </location>
</feature>
<name>A0A8B7NRK0_HYAAZ</name>
<dbReference type="InterPro" id="IPR004827">
    <property type="entry name" value="bZIP"/>
</dbReference>
<dbReference type="PROSITE" id="PS00036">
    <property type="entry name" value="BZIP_BASIC"/>
    <property type="match status" value="1"/>
</dbReference>
<evidence type="ECO:0000313" key="8">
    <source>
        <dbReference type="RefSeq" id="XP_018016315.1"/>
    </source>
</evidence>
<evidence type="ECO:0000313" key="7">
    <source>
        <dbReference type="Proteomes" id="UP000694843"/>
    </source>
</evidence>
<keyword evidence="4" id="KW-0539">Nucleus</keyword>
<feature type="region of interest" description="Disordered" evidence="5">
    <location>
        <begin position="1253"/>
        <end position="1274"/>
    </location>
</feature>
<proteinExistence type="predicted"/>
<feature type="region of interest" description="Disordered" evidence="5">
    <location>
        <begin position="458"/>
        <end position="553"/>
    </location>
</feature>
<feature type="compositionally biased region" description="Basic and acidic residues" evidence="5">
    <location>
        <begin position="26"/>
        <end position="37"/>
    </location>
</feature>
<keyword evidence="7" id="KW-1185">Reference proteome</keyword>
<evidence type="ECO:0000256" key="1">
    <source>
        <dbReference type="ARBA" id="ARBA00004123"/>
    </source>
</evidence>
<feature type="compositionally biased region" description="Low complexity" evidence="5">
    <location>
        <begin position="593"/>
        <end position="603"/>
    </location>
</feature>
<evidence type="ECO:0000256" key="5">
    <source>
        <dbReference type="SAM" id="MobiDB-lite"/>
    </source>
</evidence>
<dbReference type="CDD" id="cd14687">
    <property type="entry name" value="bZIP_ATF2"/>
    <property type="match status" value="1"/>
</dbReference>
<feature type="region of interest" description="Disordered" evidence="5">
    <location>
        <begin position="716"/>
        <end position="735"/>
    </location>
</feature>
<dbReference type="InterPro" id="IPR046347">
    <property type="entry name" value="bZIP_sf"/>
</dbReference>
<dbReference type="PANTHER" id="PTHR19304">
    <property type="entry name" value="CYCLIC-AMP RESPONSE ELEMENT BINDING PROTEIN"/>
    <property type="match status" value="1"/>
</dbReference>
<organism evidence="7 8">
    <name type="scientific">Hyalella azteca</name>
    <name type="common">Amphipod</name>
    <dbReference type="NCBI Taxonomy" id="294128"/>
    <lineage>
        <taxon>Eukaryota</taxon>
        <taxon>Metazoa</taxon>
        <taxon>Ecdysozoa</taxon>
        <taxon>Arthropoda</taxon>
        <taxon>Crustacea</taxon>
        <taxon>Multicrustacea</taxon>
        <taxon>Malacostraca</taxon>
        <taxon>Eumalacostraca</taxon>
        <taxon>Peracarida</taxon>
        <taxon>Amphipoda</taxon>
        <taxon>Senticaudata</taxon>
        <taxon>Talitrida</taxon>
        <taxon>Talitroidea</taxon>
        <taxon>Hyalellidae</taxon>
        <taxon>Hyalella</taxon>
    </lineage>
</organism>
<feature type="compositionally biased region" description="Polar residues" evidence="5">
    <location>
        <begin position="109"/>
        <end position="125"/>
    </location>
</feature>
<feature type="region of interest" description="Disordered" evidence="5">
    <location>
        <begin position="581"/>
        <end position="703"/>
    </location>
</feature>
<feature type="compositionally biased region" description="Polar residues" evidence="5">
    <location>
        <begin position="777"/>
        <end position="787"/>
    </location>
</feature>
<keyword evidence="3" id="KW-0804">Transcription</keyword>
<dbReference type="PROSITE" id="PS50217">
    <property type="entry name" value="BZIP"/>
    <property type="match status" value="1"/>
</dbReference>
<dbReference type="Proteomes" id="UP000694843">
    <property type="component" value="Unplaced"/>
</dbReference>
<evidence type="ECO:0000256" key="4">
    <source>
        <dbReference type="ARBA" id="ARBA00023242"/>
    </source>
</evidence>
<feature type="region of interest" description="Disordered" evidence="5">
    <location>
        <begin position="256"/>
        <end position="276"/>
    </location>
</feature>
<gene>
    <name evidence="8" type="primary">LOC108673047</name>
</gene>
<feature type="compositionally biased region" description="Polar residues" evidence="5">
    <location>
        <begin position="646"/>
        <end position="666"/>
    </location>
</feature>
<dbReference type="Gene3D" id="1.20.5.170">
    <property type="match status" value="1"/>
</dbReference>
<accession>A0A8B7NRK0</accession>
<feature type="domain" description="BZIP" evidence="6">
    <location>
        <begin position="802"/>
        <end position="865"/>
    </location>
</feature>
<dbReference type="KEGG" id="hazt:108673047"/>
<reference evidence="8" key="1">
    <citation type="submission" date="2025-08" db="UniProtKB">
        <authorList>
            <consortium name="RefSeq"/>
        </authorList>
    </citation>
    <scope>IDENTIFICATION</scope>
    <source>
        <tissue evidence="8">Whole organism</tissue>
    </source>
</reference>
<dbReference type="Pfam" id="PF00170">
    <property type="entry name" value="bZIP_1"/>
    <property type="match status" value="1"/>
</dbReference>
<evidence type="ECO:0000259" key="6">
    <source>
        <dbReference type="PROSITE" id="PS50217"/>
    </source>
</evidence>
<feature type="region of interest" description="Disordered" evidence="5">
    <location>
        <begin position="1"/>
        <end position="37"/>
    </location>
</feature>
<dbReference type="GO" id="GO:0003700">
    <property type="term" value="F:DNA-binding transcription factor activity"/>
    <property type="evidence" value="ECO:0007669"/>
    <property type="project" value="InterPro"/>
</dbReference>
<feature type="region of interest" description="Disordered" evidence="5">
    <location>
        <begin position="886"/>
        <end position="926"/>
    </location>
</feature>
<dbReference type="RefSeq" id="XP_018016315.1">
    <property type="nucleotide sequence ID" value="XM_018160826.2"/>
</dbReference>
<dbReference type="OrthoDB" id="295274at2759"/>
<feature type="region of interest" description="Disordered" evidence="5">
    <location>
        <begin position="109"/>
        <end position="173"/>
    </location>
</feature>
<dbReference type="GeneID" id="108673047"/>
<evidence type="ECO:0000256" key="2">
    <source>
        <dbReference type="ARBA" id="ARBA00023015"/>
    </source>
</evidence>
<dbReference type="SUPFAM" id="SSF57959">
    <property type="entry name" value="Leucine zipper domain"/>
    <property type="match status" value="1"/>
</dbReference>
<protein>
    <submittedName>
        <fullName evidence="8">Mucin-17 isoform X1</fullName>
    </submittedName>
</protein>
<evidence type="ECO:0000256" key="3">
    <source>
        <dbReference type="ARBA" id="ARBA00023163"/>
    </source>
</evidence>
<dbReference type="InterPro" id="IPR051027">
    <property type="entry name" value="bZIP_transcription_factors"/>
</dbReference>
<dbReference type="SMART" id="SM00338">
    <property type="entry name" value="BRLZ"/>
    <property type="match status" value="1"/>
</dbReference>
<feature type="compositionally biased region" description="Low complexity" evidence="5">
    <location>
        <begin position="667"/>
        <end position="702"/>
    </location>
</feature>
<feature type="compositionally biased region" description="Polar residues" evidence="5">
    <location>
        <begin position="458"/>
        <end position="471"/>
    </location>
</feature>
<sequence length="1433" mass="153147">MSVSCNQDASPPLPAMAPSLNTEGEAETRPQMEEKNKMVFAVDETPTPSRYIRHQYGCEDLFEEVCSGLNPFDEQFRRASQARSQPQINLESSTPHIMALSPRLSNVDTNSSCFHSNPHSQSSRNAGHGSKIRMHRSSPGVCDDDSLDTPRIIPPAPADSDHTISSTSKDDSCHQRYLQDRHYDYDENLSLGHGSERDKDCGCSHNDCSTLHHHREHSNHHCVSSSQFGLSQKSLPFRSISELSARMSNSDITTVTDDEAEEVSGKKRSCHEDEEDDEICVDDNGADVVEFDKRATKRRRTESLEVLSDGPILVSEENVCDVTDGQHKCHDSSGQVKYCNDDLQVVSDASMTESDEGYSSVRYPPSSHQEFAPSLMGSCETNFSPQNARTNRRCSGGRAGFSGRQKLSINVTSAAEAGMSSSSVISTPTPVITAGPSLTQCLRDAYPCSDERIVEDSFVSNSSHPCRTQPTTDHRLSNLSSHPSSSASQHSSLSPHESSLTQQQLSGLPPDSLPHAHHQDLPHPLQRSEVAASAGAGNSSTVITGPALPPASPSATVLQLFLRLPNGQAIPVEIPATPLVSTQSSSMPAAYTPPQQEQLQQHPPNKPSLAKMRLKAALTASQTAARPSSRPPPSRALTAHRIASLTRPTSRQSNLNNPSIQPSNNHPQASNNHPQPSNNHPQLSNNHSQSSNNHHQSSNCPQIFKSSGLLQSSISNDHVTHQSSSNHVNLSNASSSPQQVSYQCTAEFTQPVSQEPLASYPCSVLTTSSVSDSLHSNGSLDKNSNGQRGKKRIVAPGEDDDEEKRMKFLERNRAAAVRCREKKKEWVKKLASKSTELATVNTRLQAEVASLRADVATLKGLLLQHKTCPVTLAALAGAYTDAAPAAPEGAPMPHNGVLTADSEDQQKPRSRSLSLPSLHQKPQQLQPPSALVANNVPQVLSVVAAGLPASTEGKADLTSATSHIPETSQAVPADLRTTNCLTRQSVLTLPIPMTSSIPINGSVVSAPSLSSTTKFIPVPAVHTSLVPGVINQQPPTFLSIHQPGPMTQAHAVVTFPNFSQAPLYCSSLPTFMTVPTTITNAVPIVSPYHHIQSSAEPAQPQPLAIAPAPLKMTPRLSSSRPAAANKEHFTLTSLAASLQFVQSSLTSSSRILSLPGSTSELNERATVTGVPGFTSSNLSVGNGPALVLDSSQPRLLLPSLSGQGSYIHGPVLSAQHIQHTTLTQHLALPLNCSDEAPTTAAILEDIAEIEESSSKIQSVGPASQEAPNEGTETVPYSIQSGDDAREKFHGSNVLVSTAHAAGTSETNVPLAGRPHNFLSIPTIVVSDESCGKVDDHNMDVSRCMPESGPTGTGPYHAIASSVQPSNVLGSTTSNTTTLYVGSLVKDAYPNCQQNHQQLTVEGNTQVVQSDISNGQSEIVYVSRASGSETFTRS</sequence>
<keyword evidence="2" id="KW-0805">Transcription regulation</keyword>
<dbReference type="GO" id="GO:0005634">
    <property type="term" value="C:nucleus"/>
    <property type="evidence" value="ECO:0007669"/>
    <property type="project" value="UniProtKB-SubCell"/>
</dbReference>